<dbReference type="InterPro" id="IPR045851">
    <property type="entry name" value="AMP-bd_C_sf"/>
</dbReference>
<dbReference type="GO" id="GO:0004312">
    <property type="term" value="F:fatty acid synthase activity"/>
    <property type="evidence" value="ECO:0007669"/>
    <property type="project" value="TreeGrafter"/>
</dbReference>
<dbReference type="InterPro" id="IPR014043">
    <property type="entry name" value="Acyl_transferase_dom"/>
</dbReference>
<proteinExistence type="inferred from homology"/>
<reference evidence="12" key="2">
    <citation type="submission" date="2023-05" db="EMBL/GenBank/DDBJ databases">
        <authorList>
            <consortium name="Lawrence Berkeley National Laboratory"/>
            <person name="Steindorff A."/>
            <person name="Hensen N."/>
            <person name="Bonometti L."/>
            <person name="Westerberg I."/>
            <person name="Brannstrom I.O."/>
            <person name="Guillou S."/>
            <person name="Cros-Aarteil S."/>
            <person name="Calhoun S."/>
            <person name="Haridas S."/>
            <person name="Kuo A."/>
            <person name="Mondo S."/>
            <person name="Pangilinan J."/>
            <person name="Riley R."/>
            <person name="Labutti K."/>
            <person name="Andreopoulos B."/>
            <person name="Lipzen A."/>
            <person name="Chen C."/>
            <person name="Yanf M."/>
            <person name="Daum C."/>
            <person name="Ng V."/>
            <person name="Clum A."/>
            <person name="Ohm R."/>
            <person name="Martin F."/>
            <person name="Silar P."/>
            <person name="Natvig D."/>
            <person name="Lalanne C."/>
            <person name="Gautier V."/>
            <person name="Ament-Velasquez S.L."/>
            <person name="Kruys A."/>
            <person name="Hutchinson M.I."/>
            <person name="Powell A.J."/>
            <person name="Barry K."/>
            <person name="Miller A.N."/>
            <person name="Grigoriev I.V."/>
            <person name="Debuchy R."/>
            <person name="Gladieux P."/>
            <person name="Thoren M.H."/>
            <person name="Johannesson H."/>
        </authorList>
    </citation>
    <scope>NUCLEOTIDE SEQUENCE</scope>
    <source>
        <strain evidence="12">PSN309</strain>
    </source>
</reference>
<dbReference type="InterPro" id="IPR020845">
    <property type="entry name" value="AMP-binding_CS"/>
</dbReference>
<dbReference type="FunFam" id="3.40.50.980:FF:000001">
    <property type="entry name" value="Non-ribosomal peptide synthetase"/>
    <property type="match status" value="1"/>
</dbReference>
<dbReference type="SMART" id="SM00825">
    <property type="entry name" value="PKS_KS"/>
    <property type="match status" value="1"/>
</dbReference>
<dbReference type="GO" id="GO:0008168">
    <property type="term" value="F:methyltransferase activity"/>
    <property type="evidence" value="ECO:0007669"/>
    <property type="project" value="UniProtKB-KW"/>
</dbReference>
<dbReference type="SUPFAM" id="SSF51735">
    <property type="entry name" value="NAD(P)-binding Rossmann-fold domains"/>
    <property type="match status" value="3"/>
</dbReference>
<dbReference type="Pfam" id="PF00550">
    <property type="entry name" value="PP-binding"/>
    <property type="match status" value="2"/>
</dbReference>
<evidence type="ECO:0008006" key="14">
    <source>
        <dbReference type="Google" id="ProtNLM"/>
    </source>
</evidence>
<dbReference type="Gene3D" id="3.30.70.3290">
    <property type="match status" value="1"/>
</dbReference>
<dbReference type="SMART" id="SM00823">
    <property type="entry name" value="PKS_PP"/>
    <property type="match status" value="2"/>
</dbReference>
<dbReference type="GO" id="GO:0006633">
    <property type="term" value="P:fatty acid biosynthetic process"/>
    <property type="evidence" value="ECO:0007669"/>
    <property type="project" value="TreeGrafter"/>
</dbReference>
<feature type="domain" description="Carrier" evidence="10">
    <location>
        <begin position="2024"/>
        <end position="2099"/>
    </location>
</feature>
<dbReference type="InterPro" id="IPR050091">
    <property type="entry name" value="PKS_NRPS_Biosynth_Enz"/>
</dbReference>
<accession>A0AAN7ABL8</accession>
<dbReference type="InterPro" id="IPR016039">
    <property type="entry name" value="Thiolase-like"/>
</dbReference>
<dbReference type="SUPFAM" id="SSF47336">
    <property type="entry name" value="ACP-like"/>
    <property type="match status" value="2"/>
</dbReference>
<dbReference type="GO" id="GO:0031177">
    <property type="term" value="F:phosphopantetheine binding"/>
    <property type="evidence" value="ECO:0007669"/>
    <property type="project" value="InterPro"/>
</dbReference>
<evidence type="ECO:0000313" key="12">
    <source>
        <dbReference type="EMBL" id="KAK4182661.1"/>
    </source>
</evidence>
<dbReference type="InterPro" id="IPR013120">
    <property type="entry name" value="FAR_NAD-bd"/>
</dbReference>
<dbReference type="InterPro" id="IPR013968">
    <property type="entry name" value="PKS_KR"/>
</dbReference>
<evidence type="ECO:0000256" key="4">
    <source>
        <dbReference type="ARBA" id="ARBA00022603"/>
    </source>
</evidence>
<dbReference type="InterPro" id="IPR036736">
    <property type="entry name" value="ACP-like_sf"/>
</dbReference>
<dbReference type="PROSITE" id="PS50075">
    <property type="entry name" value="CARRIER"/>
    <property type="match status" value="2"/>
</dbReference>
<dbReference type="SMART" id="SM00827">
    <property type="entry name" value="PKS_AT"/>
    <property type="match status" value="1"/>
</dbReference>
<dbReference type="FunFam" id="3.40.50.12780:FF:000012">
    <property type="entry name" value="Non-ribosomal peptide synthetase"/>
    <property type="match status" value="1"/>
</dbReference>
<dbReference type="SUPFAM" id="SSF52151">
    <property type="entry name" value="FabD/lysophospholipase-like"/>
    <property type="match status" value="1"/>
</dbReference>
<dbReference type="PROSITE" id="PS00012">
    <property type="entry name" value="PHOSPHOPANTETHEINE"/>
    <property type="match status" value="1"/>
</dbReference>
<evidence type="ECO:0000256" key="5">
    <source>
        <dbReference type="ARBA" id="ARBA00022679"/>
    </source>
</evidence>
<dbReference type="SUPFAM" id="SSF55048">
    <property type="entry name" value="Probable ACP-binding domain of malonyl-CoA ACP transacylase"/>
    <property type="match status" value="1"/>
</dbReference>
<dbReference type="Gene3D" id="2.30.38.10">
    <property type="entry name" value="Luciferase, Domain 3"/>
    <property type="match status" value="1"/>
</dbReference>
<dbReference type="Pfam" id="PF00109">
    <property type="entry name" value="ketoacyl-synt"/>
    <property type="match status" value="1"/>
</dbReference>
<dbReference type="InterPro" id="IPR010080">
    <property type="entry name" value="Thioester_reductase-like_dom"/>
</dbReference>
<keyword evidence="5" id="KW-0808">Transferase</keyword>
<dbReference type="Gene3D" id="1.10.1200.10">
    <property type="entry name" value="ACP-like"/>
    <property type="match status" value="2"/>
</dbReference>
<dbReference type="NCBIfam" id="TIGR01746">
    <property type="entry name" value="Thioester-redct"/>
    <property type="match status" value="1"/>
</dbReference>
<reference evidence="12" key="1">
    <citation type="journal article" date="2023" name="Mol. Phylogenet. Evol.">
        <title>Genome-scale phylogeny and comparative genomics of the fungal order Sordariales.</title>
        <authorList>
            <person name="Hensen N."/>
            <person name="Bonometti L."/>
            <person name="Westerberg I."/>
            <person name="Brannstrom I.O."/>
            <person name="Guillou S."/>
            <person name="Cros-Aarteil S."/>
            <person name="Calhoun S."/>
            <person name="Haridas S."/>
            <person name="Kuo A."/>
            <person name="Mondo S."/>
            <person name="Pangilinan J."/>
            <person name="Riley R."/>
            <person name="LaButti K."/>
            <person name="Andreopoulos B."/>
            <person name="Lipzen A."/>
            <person name="Chen C."/>
            <person name="Yan M."/>
            <person name="Daum C."/>
            <person name="Ng V."/>
            <person name="Clum A."/>
            <person name="Steindorff A."/>
            <person name="Ohm R.A."/>
            <person name="Martin F."/>
            <person name="Silar P."/>
            <person name="Natvig D.O."/>
            <person name="Lalanne C."/>
            <person name="Gautier V."/>
            <person name="Ament-Velasquez S.L."/>
            <person name="Kruys A."/>
            <person name="Hutchinson M.I."/>
            <person name="Powell A.J."/>
            <person name="Barry K."/>
            <person name="Miller A.N."/>
            <person name="Grigoriev I.V."/>
            <person name="Debuchy R."/>
            <person name="Gladieux P."/>
            <person name="Hiltunen Thoren M."/>
            <person name="Johannesson H."/>
        </authorList>
    </citation>
    <scope>NUCLEOTIDE SEQUENCE</scope>
    <source>
        <strain evidence="12">PSN309</strain>
    </source>
</reference>
<dbReference type="InterPro" id="IPR014031">
    <property type="entry name" value="Ketoacyl_synth_C"/>
</dbReference>
<dbReference type="GO" id="GO:0016874">
    <property type="term" value="F:ligase activity"/>
    <property type="evidence" value="ECO:0007669"/>
    <property type="project" value="UniProtKB-KW"/>
</dbReference>
<evidence type="ECO:0000256" key="9">
    <source>
        <dbReference type="SAM" id="MobiDB-lite"/>
    </source>
</evidence>
<keyword evidence="6" id="KW-0560">Oxidoreductase</keyword>
<evidence type="ECO:0000256" key="2">
    <source>
        <dbReference type="ARBA" id="ARBA00022553"/>
    </source>
</evidence>
<dbReference type="Pfam" id="PF02801">
    <property type="entry name" value="Ketoacyl-synt_C"/>
    <property type="match status" value="1"/>
</dbReference>
<dbReference type="PANTHER" id="PTHR43775">
    <property type="entry name" value="FATTY ACID SYNTHASE"/>
    <property type="match status" value="1"/>
</dbReference>
<keyword evidence="2" id="KW-0597">Phosphoprotein</keyword>
<keyword evidence="7" id="KW-0511">Multifunctional enzyme</keyword>
<dbReference type="GO" id="GO:0016491">
    <property type="term" value="F:oxidoreductase activity"/>
    <property type="evidence" value="ECO:0007669"/>
    <property type="project" value="UniProtKB-KW"/>
</dbReference>
<evidence type="ECO:0000256" key="7">
    <source>
        <dbReference type="ARBA" id="ARBA00023268"/>
    </source>
</evidence>
<keyword evidence="4" id="KW-0489">Methyltransferase</keyword>
<dbReference type="InterPro" id="IPR006162">
    <property type="entry name" value="Ppantetheine_attach_site"/>
</dbReference>
<name>A0AAN7ABL8_9PEZI</name>
<dbReference type="InterPro" id="IPR000873">
    <property type="entry name" value="AMP-dep_synth/lig_dom"/>
</dbReference>
<dbReference type="InterPro" id="IPR057326">
    <property type="entry name" value="KR_dom"/>
</dbReference>
<organism evidence="12 13">
    <name type="scientific">Podospora australis</name>
    <dbReference type="NCBI Taxonomy" id="1536484"/>
    <lineage>
        <taxon>Eukaryota</taxon>
        <taxon>Fungi</taxon>
        <taxon>Dikarya</taxon>
        <taxon>Ascomycota</taxon>
        <taxon>Pezizomycotina</taxon>
        <taxon>Sordariomycetes</taxon>
        <taxon>Sordariomycetidae</taxon>
        <taxon>Sordariales</taxon>
        <taxon>Podosporaceae</taxon>
        <taxon>Podospora</taxon>
    </lineage>
</organism>
<dbReference type="Pfam" id="PF07993">
    <property type="entry name" value="NAD_binding_4"/>
    <property type="match status" value="1"/>
</dbReference>
<dbReference type="InterPro" id="IPR010071">
    <property type="entry name" value="AA_adenyl_dom"/>
</dbReference>
<comment type="caution">
    <text evidence="12">The sequence shown here is derived from an EMBL/GenBank/DDBJ whole genome shotgun (WGS) entry which is preliminary data.</text>
</comment>
<dbReference type="CDD" id="cd00833">
    <property type="entry name" value="PKS"/>
    <property type="match status" value="1"/>
</dbReference>
<dbReference type="Gene3D" id="3.40.366.10">
    <property type="entry name" value="Malonyl-Coenzyme A Acyl Carrier Protein, domain 2"/>
    <property type="match status" value="1"/>
</dbReference>
<dbReference type="InterPro" id="IPR001227">
    <property type="entry name" value="Ac_transferase_dom_sf"/>
</dbReference>
<dbReference type="Gene3D" id="3.40.47.10">
    <property type="match status" value="1"/>
</dbReference>
<sequence>MHHLFEQAAQQHPGKTALICGTTGISFGQLNTFTNCFAQFLIKHGIGKGDLVGVALDRSIDLVATLLAVLKTGAAYVPIDPAFPAERIGQMVEDACPKLIITEANIDTETLIHTAGTSFRSITLDEAKLHMINYSNTASINTNNLPQDIQDDDLAYVMYTSGSTGRPKGVEITRGSVANLLLSLKDDPGCNSTDRLLAVTTVSFDMAVVELFLPLICGATVIVAQKHQVKDPTALVGLMKRHQVTILQGTPALWQMLLDSGWQGDPRLPKILCGGEALSRALVERLLPTCGDMMWNMYGPTEATVYASICRVYPGQDVTIGGPVKNGHLYVVDPETLAPLTTGSVGELCIGGAGVARGYRNKQEVTRTKFVDDPFHRGSLMYRTGDLARFVAPEDVSLIGRMDNQVKVRGYRIELGDVEAAITQHESISAAVVVLRDDRLVAYCNHAPTEANNALAKQNRGLQPLLDHVLRTWLADRLPSYMLPAFFVKMDAFPLTLNGKVDRKALPDPVEPEPFYNPPGSLATASLTQFEEDILSVWSKVLGHNRINLTDNFFEIGGDSARIVRVQKELQALLGCSIPVPALFENFTISGLARFVAEHSSHATNKKIESIQPTEAADDDDVAIISMACRLPGDITTPEDFWGLLERGGDAIINAPKGRWDTHMPCDASCRLGGFLTQVTEFDTSLFGISPREASSLDPSQYVMLETCWEAFELAGYTIERLRGSQTGVFVGTSNILAHQGLNPTAAGELEDLDGYTVTGSAAAATSGRISYLFGLHGPAMTIDTACSSSLVTTHLACNALRQGECDLAISGGVSLMLNPGLQVEFSRLGGISADGRCHSFSDDADGTGFSEGSVVVLLKRLTDAQRDGDLIHAVIRGSAVNHDGRSATLTTPSGQAQQKLIHTALSNARLQPSDVDYIEAHGTGTRLGDPIEASALADVFGPSRAHSNPLFIGSSKSNVGHTQAAAGLAGLLKVVLSLQHNTLPKTMHITKPTSAIDWNIANMTPVMNAQPWRPYKTKPRRAGVSAFGIGGTNAHVIIEEAPRLEKRIDTQRPSSGPLRHLFLLSACTTQGLQLQVKKLHHHIRTRNEGIVPLQNVAYSLATTRNHFQRRVAIVAHNKDELLQKLSSNELVCGGVAMTPTRTPKLAMLFSGQGSQWPGMGMELAKIYPVFGDMLHRIVDVFCTQLDLPLLDVMWATPGTTEATLLSRTDYAQPALFALEVSLWHLWKSWGVTPSYLLGHSLGELAAAHVAGILSLTDACRLVAARGRLMQAQSGNYEMISLEAGAEETAETIDRLGLGTAVDIALYNTPTQTVVSGDTSAVRAIAAHFAGQNRKTSAVVSGHAFHSRYMEGMLEGFLNIAENIQFHSPTLSIISSLDGRLGSEMAKPEYWGKQVRQPVRFNEGIQALVEQHEVDIFLEVGPNRVLCGMGVACLPLGSDQKCWVPSLVPNEEPGATLQSSLSSLYLRNVPINWGEYYEPLGCHRVELPTYAFHRTFVQKSEPRHAVSKRQRSIDSSTDRISLASTGDSTSRSTSPPRTRQNFQFGIQWQPVEITNLKFSPSRPWGLLAQYNHSTWTTAIITAMAQAGVELVHVEDLTLAQNTSFEGLVCLWDSDDAGEMSHLQEPEVIGKALEQLQTAAKMRLIPQLVWITRHAVGTGIISNDRDMVSGAGPLLWGLMRTARSEHPELRLRLVDAGSDMDFLPAALILKEPECAVRTGGVLMPRIRHVDPVPELETPMAPIIRSDGAVLVTGGLGHIGARVARWLVTTHHVRDLILTSRLGMETPGAATLVDELSSFNVKVTVIAGDIGNPETVRSIMSTFNQDRPLRGVIHAAGVSDSGILSTMTPERCQTTIVPKAYGAWLLHEAIKNMDLDLFVMFSSISGVMGLPGLANYAAANTFLDALAHMRRANGLPATSVAYGTWEGDGGMASRLGSATKSHLQNMGLNPLQPDDGLDILYQAIVSRRALTVAAELNLKHLQAHFQEQAGGVPPLFASILNQASATAQAPSLVQRLREAEPENHTGITLSMVREVVAKALGFTDPFDVEVERPLKDVGIDSLTAVQIRNHLATLTGLTLSVNVALHHPTLSSLSLFVLGQLQAEHNKQLISPTKPSEGDLSLNMGELMKGCLDKDFTFNRDHVVERPNAALLTGATGFVGAFILYELLKQGIKVYCLVRAASSDKAQDRIKTALEEYGLLEVSFGPLIKPVIGDIGKPLLGLTKETFTVLADEVDTICHSGALVDWMRRLDDYVGPNIVSTHELLRLASLGRPKAIHLVSTISTLPKHMGLDLTEEDIEYGYGTSKYLAERIVSAARWRGAKAAVYRLPYVTASTTTGHFRKDQGDFLHNLIVGCLQMGAFPLVEGADMSAVLPVDYLAKTIVSVMADDRARLGRDYDFLNMRAPTSTSFFKMIGAAVGLDGGKKKEATLLLPFGTWKKRALEYAVGHPKSGLARISAVLDTYTEENAVTMFKGVSQVGENVFGGLDAYPAPLVDEGYVRTYLDRIRSYKREV</sequence>
<dbReference type="Gene3D" id="3.40.50.720">
    <property type="entry name" value="NAD(P)-binding Rossmann-like Domain"/>
    <property type="match status" value="2"/>
</dbReference>
<protein>
    <recommendedName>
        <fullName evidence="14">Polyketide synthase</fullName>
    </recommendedName>
</protein>
<dbReference type="GO" id="GO:0044550">
    <property type="term" value="P:secondary metabolite biosynthetic process"/>
    <property type="evidence" value="ECO:0007669"/>
    <property type="project" value="UniProtKB-ARBA"/>
</dbReference>
<dbReference type="InterPro" id="IPR020841">
    <property type="entry name" value="PKS_Beta-ketoAc_synthase_dom"/>
</dbReference>
<evidence type="ECO:0000313" key="13">
    <source>
        <dbReference type="Proteomes" id="UP001302126"/>
    </source>
</evidence>
<dbReference type="SUPFAM" id="SSF53901">
    <property type="entry name" value="Thiolase-like"/>
    <property type="match status" value="1"/>
</dbReference>
<dbReference type="InterPro" id="IPR016036">
    <property type="entry name" value="Malonyl_transacylase_ACP-bd"/>
</dbReference>
<dbReference type="CDD" id="cd08956">
    <property type="entry name" value="KR_3_FAS_SDR_x"/>
    <property type="match status" value="1"/>
</dbReference>
<dbReference type="InterPro" id="IPR014030">
    <property type="entry name" value="Ketoacyl_synth_N"/>
</dbReference>
<dbReference type="Gene3D" id="3.40.50.980">
    <property type="match status" value="2"/>
</dbReference>
<keyword evidence="13" id="KW-1185">Reference proteome</keyword>
<dbReference type="EMBL" id="MU864626">
    <property type="protein sequence ID" value="KAK4182661.1"/>
    <property type="molecule type" value="Genomic_DNA"/>
</dbReference>
<dbReference type="CDD" id="cd05930">
    <property type="entry name" value="A_NRPS"/>
    <property type="match status" value="1"/>
</dbReference>
<dbReference type="FunFam" id="3.40.47.10:FF:000019">
    <property type="entry name" value="Polyketide synthase type I"/>
    <property type="match status" value="1"/>
</dbReference>
<dbReference type="PROSITE" id="PS00455">
    <property type="entry name" value="AMP_BINDING"/>
    <property type="match status" value="1"/>
</dbReference>
<dbReference type="Gene3D" id="3.30.300.30">
    <property type="match status" value="1"/>
</dbReference>
<dbReference type="Pfam" id="PF13193">
    <property type="entry name" value="AMP-binding_C"/>
    <property type="match status" value="1"/>
</dbReference>
<feature type="domain" description="Carrier" evidence="10">
    <location>
        <begin position="525"/>
        <end position="600"/>
    </location>
</feature>
<keyword evidence="3" id="KW-0436">Ligase</keyword>
<dbReference type="InterPro" id="IPR025110">
    <property type="entry name" value="AMP-bd_C"/>
</dbReference>
<dbReference type="Pfam" id="PF08659">
    <property type="entry name" value="KR"/>
    <property type="match status" value="1"/>
</dbReference>
<evidence type="ECO:0000256" key="8">
    <source>
        <dbReference type="ARBA" id="ARBA00029454"/>
    </source>
</evidence>
<dbReference type="SUPFAM" id="SSF56801">
    <property type="entry name" value="Acetyl-CoA synthetase-like"/>
    <property type="match status" value="1"/>
</dbReference>
<comment type="similarity">
    <text evidence="8">Belongs to the NRP synthetase family.</text>
</comment>
<evidence type="ECO:0000259" key="10">
    <source>
        <dbReference type="PROSITE" id="PS50075"/>
    </source>
</evidence>
<evidence type="ECO:0000256" key="3">
    <source>
        <dbReference type="ARBA" id="ARBA00022598"/>
    </source>
</evidence>
<dbReference type="InterPro" id="IPR016035">
    <property type="entry name" value="Acyl_Trfase/lysoPLipase"/>
</dbReference>
<feature type="compositionally biased region" description="Polar residues" evidence="9">
    <location>
        <begin position="1513"/>
        <end position="1527"/>
    </location>
</feature>
<dbReference type="SMART" id="SM00822">
    <property type="entry name" value="PKS_KR"/>
    <property type="match status" value="1"/>
</dbReference>
<evidence type="ECO:0000259" key="11">
    <source>
        <dbReference type="PROSITE" id="PS52004"/>
    </source>
</evidence>
<keyword evidence="1" id="KW-0596">Phosphopantetheine</keyword>
<evidence type="ECO:0000256" key="1">
    <source>
        <dbReference type="ARBA" id="ARBA00022450"/>
    </source>
</evidence>
<feature type="compositionally biased region" description="Low complexity" evidence="9">
    <location>
        <begin position="1528"/>
        <end position="1539"/>
    </location>
</feature>
<feature type="region of interest" description="Disordered" evidence="9">
    <location>
        <begin position="1502"/>
        <end position="1539"/>
    </location>
</feature>
<dbReference type="PANTHER" id="PTHR43775:SF51">
    <property type="entry name" value="INACTIVE PHENOLPHTHIOCEROL SYNTHESIS POLYKETIDE SYNTHASE TYPE I PKS1-RELATED"/>
    <property type="match status" value="1"/>
</dbReference>
<gene>
    <name evidence="12" type="ORF">QBC35DRAFT_444796</name>
</gene>
<dbReference type="NCBIfam" id="TIGR01733">
    <property type="entry name" value="AA-adenyl-dom"/>
    <property type="match status" value="1"/>
</dbReference>
<dbReference type="Pfam" id="PF00698">
    <property type="entry name" value="Acyl_transf_1"/>
    <property type="match status" value="1"/>
</dbReference>
<dbReference type="InterPro" id="IPR020806">
    <property type="entry name" value="PKS_PP-bd"/>
</dbReference>
<feature type="domain" description="Ketosynthase family 3 (KS3)" evidence="11">
    <location>
        <begin position="619"/>
        <end position="1041"/>
    </location>
</feature>
<dbReference type="GO" id="GO:0032259">
    <property type="term" value="P:methylation"/>
    <property type="evidence" value="ECO:0007669"/>
    <property type="project" value="UniProtKB-KW"/>
</dbReference>
<dbReference type="Pfam" id="PF00501">
    <property type="entry name" value="AMP-binding"/>
    <property type="match status" value="1"/>
</dbReference>
<dbReference type="Proteomes" id="UP001302126">
    <property type="component" value="Unassembled WGS sequence"/>
</dbReference>
<dbReference type="InterPro" id="IPR032821">
    <property type="entry name" value="PKS_assoc"/>
</dbReference>
<dbReference type="InterPro" id="IPR009081">
    <property type="entry name" value="PP-bd_ACP"/>
</dbReference>
<dbReference type="InterPro" id="IPR036291">
    <property type="entry name" value="NAD(P)-bd_dom_sf"/>
</dbReference>
<dbReference type="Pfam" id="PF16197">
    <property type="entry name" value="KAsynt_C_assoc"/>
    <property type="match status" value="1"/>
</dbReference>
<dbReference type="PROSITE" id="PS52004">
    <property type="entry name" value="KS3_2"/>
    <property type="match status" value="1"/>
</dbReference>
<evidence type="ECO:0000256" key="6">
    <source>
        <dbReference type="ARBA" id="ARBA00023002"/>
    </source>
</evidence>